<evidence type="ECO:0000256" key="3">
    <source>
        <dbReference type="ARBA" id="ARBA00040298"/>
    </source>
</evidence>
<evidence type="ECO:0000313" key="5">
    <source>
        <dbReference type="EMBL" id="TXK04430.1"/>
    </source>
</evidence>
<dbReference type="PANTHER" id="PTHR10668:SF105">
    <property type="entry name" value="DEHYDROGENASE-RELATED"/>
    <property type="match status" value="1"/>
</dbReference>
<organism evidence="5 6">
    <name type="scientific">Microbacterium mitrae</name>
    <dbReference type="NCBI Taxonomy" id="664640"/>
    <lineage>
        <taxon>Bacteria</taxon>
        <taxon>Bacillati</taxon>
        <taxon>Actinomycetota</taxon>
        <taxon>Actinomycetes</taxon>
        <taxon>Micrococcales</taxon>
        <taxon>Microbacteriaceae</taxon>
        <taxon>Microbacterium</taxon>
    </lineage>
</organism>
<evidence type="ECO:0000259" key="4">
    <source>
        <dbReference type="Pfam" id="PF01593"/>
    </source>
</evidence>
<dbReference type="Gene3D" id="3.50.50.60">
    <property type="entry name" value="FAD/NAD(P)-binding domain"/>
    <property type="match status" value="1"/>
</dbReference>
<dbReference type="GO" id="GO:0016491">
    <property type="term" value="F:oxidoreductase activity"/>
    <property type="evidence" value="ECO:0007669"/>
    <property type="project" value="InterPro"/>
</dbReference>
<dbReference type="RefSeq" id="WP_147825565.1">
    <property type="nucleotide sequence ID" value="NZ_BAAARG010000002.1"/>
</dbReference>
<name>A0A5C8HPE1_9MICO</name>
<evidence type="ECO:0000256" key="1">
    <source>
        <dbReference type="ARBA" id="ARBA00037217"/>
    </source>
</evidence>
<dbReference type="EMBL" id="VRSW01000002">
    <property type="protein sequence ID" value="TXK04430.1"/>
    <property type="molecule type" value="Genomic_DNA"/>
</dbReference>
<dbReference type="Pfam" id="PF01593">
    <property type="entry name" value="Amino_oxidase"/>
    <property type="match status" value="1"/>
</dbReference>
<sequence>MTTAAVVGSGPNGLAAAIRLAQAGIRVTVYEASSRIGGGALTSELTVPGLLHDDCSTALPAAVASPFFRSLSLERHGLVWRHAPIELAHPLLGQRTATLFRDLDATAAELGVDGGRWRALFGPLSSRPDALAATAFRPLVSWPRHPLMLGRLGARAVPPATLTARLFRTPQAAALFGGIAAHAFMPLTSLVSSSVGVMLGAMAHAHGWPMAQGGAGALTAALAAELGLLGGRIETSAAVTSTRDIDADIVILTVPPAAALPLMPDVPYQVGRAWRRFRPGPAAYKIDLAVEGEVPWRDEESRRAGVVHVGGTMAEMREAEAAIARGRMPERPFVLTAQPHTTDASRRVGNVVPFWLYAQVPHAWGGDETERILARVEQFAPGLRERVVGMHVRGPAALEAHNAAYVGGDITGGATSLRQLFVRPRLGWLGYRTGADGIYLGGASTSPAAGVHGMSGVAAAECALKDLSR</sequence>
<dbReference type="AlphaFoldDB" id="A0A5C8HPE1"/>
<comment type="caution">
    <text evidence="5">The sequence shown here is derived from an EMBL/GenBank/DDBJ whole genome shotgun (WGS) entry which is preliminary data.</text>
</comment>
<reference evidence="5 6" key="1">
    <citation type="submission" date="2019-08" db="EMBL/GenBank/DDBJ databases">
        <authorList>
            <person name="Dong K."/>
        </authorList>
    </citation>
    <scope>NUCLEOTIDE SEQUENCE [LARGE SCALE GENOMIC DNA]</scope>
    <source>
        <strain evidence="5 6">M4-8</strain>
    </source>
</reference>
<accession>A0A5C8HPE1</accession>
<dbReference type="InterPro" id="IPR036188">
    <property type="entry name" value="FAD/NAD-bd_sf"/>
</dbReference>
<comment type="subunit">
    <text evidence="2">Interacts with COX5B; this interaction may contribute to localize PYROXD2 to the inner face of the inner mitochondrial membrane.</text>
</comment>
<dbReference type="PRINTS" id="PR00411">
    <property type="entry name" value="PNDRDTASEI"/>
</dbReference>
<gene>
    <name evidence="5" type="ORF">FVP60_06935</name>
</gene>
<keyword evidence="6" id="KW-1185">Reference proteome</keyword>
<comment type="function">
    <text evidence="1">Probable oxidoreductase that may play a role as regulator of mitochondrial function.</text>
</comment>
<proteinExistence type="predicted"/>
<dbReference type="InterPro" id="IPR002937">
    <property type="entry name" value="Amino_oxidase"/>
</dbReference>
<dbReference type="PANTHER" id="PTHR10668">
    <property type="entry name" value="PHYTOENE DEHYDROGENASE"/>
    <property type="match status" value="1"/>
</dbReference>
<evidence type="ECO:0000256" key="2">
    <source>
        <dbReference type="ARBA" id="ARBA00038825"/>
    </source>
</evidence>
<dbReference type="Proteomes" id="UP000321196">
    <property type="component" value="Unassembled WGS sequence"/>
</dbReference>
<feature type="domain" description="Amine oxidase" evidence="4">
    <location>
        <begin position="13"/>
        <end position="462"/>
    </location>
</feature>
<protein>
    <recommendedName>
        <fullName evidence="3">Pyridine nucleotide-disulfide oxidoreductase domain-containing protein 2</fullName>
    </recommendedName>
</protein>
<dbReference type="OrthoDB" id="833207at2"/>
<evidence type="ECO:0000313" key="6">
    <source>
        <dbReference type="Proteomes" id="UP000321196"/>
    </source>
</evidence>
<dbReference type="SUPFAM" id="SSF51905">
    <property type="entry name" value="FAD/NAD(P)-binding domain"/>
    <property type="match status" value="1"/>
</dbReference>